<evidence type="ECO:0000313" key="2">
    <source>
        <dbReference type="EMBL" id="RGC33399.1"/>
    </source>
</evidence>
<keyword evidence="1" id="KW-0812">Transmembrane</keyword>
<gene>
    <name evidence="2" type="ORF">DWX41_07310</name>
</gene>
<dbReference type="EMBL" id="QVIA01000006">
    <property type="protein sequence ID" value="RGC33399.1"/>
    <property type="molecule type" value="Genomic_DNA"/>
</dbReference>
<keyword evidence="1" id="KW-0472">Membrane</keyword>
<evidence type="ECO:0000313" key="3">
    <source>
        <dbReference type="Proteomes" id="UP000261111"/>
    </source>
</evidence>
<feature type="transmembrane region" description="Helical" evidence="1">
    <location>
        <begin position="20"/>
        <end position="42"/>
    </location>
</feature>
<dbReference type="AlphaFoldDB" id="A0A3E2WYU6"/>
<accession>A0A3E2WYU6</accession>
<protein>
    <submittedName>
        <fullName evidence="2">Uncharacterized protein</fullName>
    </submittedName>
</protein>
<organism evidence="2 3">
    <name type="scientific">Hungatella hathewayi</name>
    <dbReference type="NCBI Taxonomy" id="154046"/>
    <lineage>
        <taxon>Bacteria</taxon>
        <taxon>Bacillati</taxon>
        <taxon>Bacillota</taxon>
        <taxon>Clostridia</taxon>
        <taxon>Lachnospirales</taxon>
        <taxon>Lachnospiraceae</taxon>
        <taxon>Hungatella</taxon>
    </lineage>
</organism>
<dbReference type="Proteomes" id="UP000261111">
    <property type="component" value="Unassembled WGS sequence"/>
</dbReference>
<sequence length="64" mass="7166">MEPERKKPGGCPPKTEQKPYFVHTAVLTGIAVFFCSTDFFLFSGPYPSSGKSQFKIIMCNTILF</sequence>
<keyword evidence="1" id="KW-1133">Transmembrane helix</keyword>
<proteinExistence type="predicted"/>
<comment type="caution">
    <text evidence="2">The sequence shown here is derived from an EMBL/GenBank/DDBJ whole genome shotgun (WGS) entry which is preliminary data.</text>
</comment>
<evidence type="ECO:0000256" key="1">
    <source>
        <dbReference type="SAM" id="Phobius"/>
    </source>
</evidence>
<reference evidence="2 3" key="1">
    <citation type="submission" date="2018-08" db="EMBL/GenBank/DDBJ databases">
        <title>A genome reference for cultivated species of the human gut microbiota.</title>
        <authorList>
            <person name="Zou Y."/>
            <person name="Xue W."/>
            <person name="Luo G."/>
        </authorList>
    </citation>
    <scope>NUCLEOTIDE SEQUENCE [LARGE SCALE GENOMIC DNA]</scope>
    <source>
        <strain evidence="2 3">AF19-21</strain>
    </source>
</reference>
<name>A0A3E2WYU6_9FIRM</name>